<protein>
    <recommendedName>
        <fullName evidence="5">DUF4190 domain-containing protein</fullName>
    </recommendedName>
</protein>
<gene>
    <name evidence="3" type="ORF">A2814_00385</name>
</gene>
<evidence type="ECO:0000256" key="1">
    <source>
        <dbReference type="SAM" id="Phobius"/>
    </source>
</evidence>
<feature type="signal peptide" evidence="2">
    <location>
        <begin position="1"/>
        <end position="26"/>
    </location>
</feature>
<keyword evidence="2" id="KW-0732">Signal</keyword>
<name>A0A1F6UR03_9BACT</name>
<evidence type="ECO:0008006" key="5">
    <source>
        <dbReference type="Google" id="ProtNLM"/>
    </source>
</evidence>
<proteinExistence type="predicted"/>
<keyword evidence="1" id="KW-0812">Transmembrane</keyword>
<feature type="transmembrane region" description="Helical" evidence="1">
    <location>
        <begin position="96"/>
        <end position="114"/>
    </location>
</feature>
<evidence type="ECO:0000256" key="2">
    <source>
        <dbReference type="SAM" id="SignalP"/>
    </source>
</evidence>
<organism evidence="3 4">
    <name type="scientific">Candidatus Nomurabacteria bacterium RIFCSPHIGHO2_01_FULL_38_19</name>
    <dbReference type="NCBI Taxonomy" id="1801732"/>
    <lineage>
        <taxon>Bacteria</taxon>
        <taxon>Candidatus Nomuraibacteriota</taxon>
    </lineage>
</organism>
<dbReference type="AlphaFoldDB" id="A0A1F6UR03"/>
<evidence type="ECO:0000313" key="4">
    <source>
        <dbReference type="Proteomes" id="UP000177869"/>
    </source>
</evidence>
<dbReference type="STRING" id="1801732.A2814_00385"/>
<dbReference type="Pfam" id="PF18895">
    <property type="entry name" value="T4SS_pilin"/>
    <property type="match status" value="1"/>
</dbReference>
<comment type="caution">
    <text evidence="3">The sequence shown here is derived from an EMBL/GenBank/DDBJ whole genome shotgun (WGS) entry which is preliminary data.</text>
</comment>
<dbReference type="EMBL" id="MFTI01000025">
    <property type="protein sequence ID" value="OGI59793.1"/>
    <property type="molecule type" value="Genomic_DNA"/>
</dbReference>
<feature type="transmembrane region" description="Helical" evidence="1">
    <location>
        <begin position="61"/>
        <end position="84"/>
    </location>
</feature>
<sequence>MKKKLIVLSGFVLALMLVVIPVVALAQTTGGPTGNPCNVGNFATASTIQDLLCRIGNILNAVVPILVALGVVYFVYGVITYVIASDEEAKKKGRDRIIFGIIGLAVIVAVWGLVRILTRTFGLDNQRVPITYPTVPLN</sequence>
<keyword evidence="1" id="KW-0472">Membrane</keyword>
<dbReference type="Proteomes" id="UP000177869">
    <property type="component" value="Unassembled WGS sequence"/>
</dbReference>
<evidence type="ECO:0000313" key="3">
    <source>
        <dbReference type="EMBL" id="OGI59793.1"/>
    </source>
</evidence>
<reference evidence="3 4" key="1">
    <citation type="journal article" date="2016" name="Nat. Commun.">
        <title>Thousands of microbial genomes shed light on interconnected biogeochemical processes in an aquifer system.</title>
        <authorList>
            <person name="Anantharaman K."/>
            <person name="Brown C.T."/>
            <person name="Hug L.A."/>
            <person name="Sharon I."/>
            <person name="Castelle C.J."/>
            <person name="Probst A.J."/>
            <person name="Thomas B.C."/>
            <person name="Singh A."/>
            <person name="Wilkins M.J."/>
            <person name="Karaoz U."/>
            <person name="Brodie E.L."/>
            <person name="Williams K.H."/>
            <person name="Hubbard S.S."/>
            <person name="Banfield J.F."/>
        </authorList>
    </citation>
    <scope>NUCLEOTIDE SEQUENCE [LARGE SCALE GENOMIC DNA]</scope>
</reference>
<keyword evidence="1" id="KW-1133">Transmembrane helix</keyword>
<feature type="chain" id="PRO_5009527048" description="DUF4190 domain-containing protein" evidence="2">
    <location>
        <begin position="27"/>
        <end position="138"/>
    </location>
</feature>
<dbReference type="InterPro" id="IPR043993">
    <property type="entry name" value="T4SS_pilin"/>
</dbReference>
<accession>A0A1F6UR03</accession>